<dbReference type="RefSeq" id="XP_018142944.1">
    <property type="nucleotide sequence ID" value="XM_018286342.1"/>
</dbReference>
<dbReference type="OrthoDB" id="5149030at2759"/>
<comment type="caution">
    <text evidence="3">The sequence shown here is derived from an EMBL/GenBank/DDBJ whole genome shotgun (WGS) entry which is preliminary data.</text>
</comment>
<dbReference type="KEGG" id="pchm:VFPPC_07494"/>
<sequence>MSVKATKRRFDALKTEKNYSRSWTPKSMHFANKGGYAIKFCESKLGTSESPDKCIVAEKSQQSLNSVGLPSKHVETSQATAETLVSGSSCDIELGSRDASHTTPDDTDLKNAEEGHGNSGSATKSLSWDTERRNWFSKHLFPTISPQELAERAQQKSHVIGPINWKLSPVNEPNVETARLTVSKKSFPNEWEKERYRTFPRQLARNLAPLAGDLWVLDANQLLYAWEAGIISELPDYDDDDLDDRNKGDVVVKVLAIVQILWFVVQVIFRLADKLPTTQLEILTFSYAVCTVAAYFLLMGQTKDTQYSVTLYAARYAMPHELLRLAVMGPTDFGPTRKFVWIPNTAIHAAPDRKPFSTVRDLAGVSSVSLVVLGGLHCLAWKNEFPTKTEWIYWNVASVLTGAVFPIIFLVSWLGSAIAQDKTFMNTYSPQVVVDWVRHVKAKPRIYGYIRILTMRNLGSSMLLLGSYFVIVRLYVIFEVLRTLGTQPPEAFASTVWWANVPHFG</sequence>
<feature type="region of interest" description="Disordered" evidence="1">
    <location>
        <begin position="92"/>
        <end position="126"/>
    </location>
</feature>
<organism evidence="3 4">
    <name type="scientific">Pochonia chlamydosporia 170</name>
    <dbReference type="NCBI Taxonomy" id="1380566"/>
    <lineage>
        <taxon>Eukaryota</taxon>
        <taxon>Fungi</taxon>
        <taxon>Dikarya</taxon>
        <taxon>Ascomycota</taxon>
        <taxon>Pezizomycotina</taxon>
        <taxon>Sordariomycetes</taxon>
        <taxon>Hypocreomycetidae</taxon>
        <taxon>Hypocreales</taxon>
        <taxon>Clavicipitaceae</taxon>
        <taxon>Pochonia</taxon>
    </lineage>
</organism>
<keyword evidence="2" id="KW-1133">Transmembrane helix</keyword>
<keyword evidence="4" id="KW-1185">Reference proteome</keyword>
<accession>A0A179FKN1</accession>
<evidence type="ECO:0000313" key="4">
    <source>
        <dbReference type="Proteomes" id="UP000078397"/>
    </source>
</evidence>
<evidence type="ECO:0000256" key="1">
    <source>
        <dbReference type="SAM" id="MobiDB-lite"/>
    </source>
</evidence>
<keyword evidence="2" id="KW-0812">Transmembrane</keyword>
<dbReference type="STRING" id="1380566.A0A179FKN1"/>
<evidence type="ECO:0000256" key="2">
    <source>
        <dbReference type="SAM" id="Phobius"/>
    </source>
</evidence>
<gene>
    <name evidence="3" type="ORF">VFPPC_07494</name>
</gene>
<dbReference type="Proteomes" id="UP000078397">
    <property type="component" value="Unassembled WGS sequence"/>
</dbReference>
<dbReference type="PANTHER" id="PTHR35043">
    <property type="entry name" value="TRANSCRIPTION FACTOR DOMAIN-CONTAINING PROTEIN"/>
    <property type="match status" value="1"/>
</dbReference>
<feature type="transmembrane region" description="Helical" evidence="2">
    <location>
        <begin position="392"/>
        <end position="415"/>
    </location>
</feature>
<evidence type="ECO:0000313" key="3">
    <source>
        <dbReference type="EMBL" id="OAQ65857.1"/>
    </source>
</evidence>
<feature type="compositionally biased region" description="Basic and acidic residues" evidence="1">
    <location>
        <begin position="94"/>
        <end position="116"/>
    </location>
</feature>
<name>A0A179FKN1_METCM</name>
<feature type="transmembrane region" description="Helical" evidence="2">
    <location>
        <begin position="458"/>
        <end position="478"/>
    </location>
</feature>
<dbReference type="GeneID" id="28850336"/>
<feature type="transmembrane region" description="Helical" evidence="2">
    <location>
        <begin position="278"/>
        <end position="298"/>
    </location>
</feature>
<dbReference type="EMBL" id="LSBJ02000004">
    <property type="protein sequence ID" value="OAQ65857.1"/>
    <property type="molecule type" value="Genomic_DNA"/>
</dbReference>
<keyword evidence="2" id="KW-0472">Membrane</keyword>
<feature type="transmembrane region" description="Helical" evidence="2">
    <location>
        <begin position="250"/>
        <end position="272"/>
    </location>
</feature>
<feature type="transmembrane region" description="Helical" evidence="2">
    <location>
        <begin position="362"/>
        <end position="380"/>
    </location>
</feature>
<dbReference type="PANTHER" id="PTHR35043:SF7">
    <property type="entry name" value="TRANSCRIPTION FACTOR DOMAIN-CONTAINING PROTEIN"/>
    <property type="match status" value="1"/>
</dbReference>
<reference evidence="3 4" key="1">
    <citation type="journal article" date="2016" name="PLoS Pathog.">
        <title>Biosynthesis of antibiotic leucinostatins in bio-control fungus Purpureocillium lilacinum and their inhibition on phytophthora revealed by genome mining.</title>
        <authorList>
            <person name="Wang G."/>
            <person name="Liu Z."/>
            <person name="Lin R."/>
            <person name="Li E."/>
            <person name="Mao Z."/>
            <person name="Ling J."/>
            <person name="Yang Y."/>
            <person name="Yin W.B."/>
            <person name="Xie B."/>
        </authorList>
    </citation>
    <scope>NUCLEOTIDE SEQUENCE [LARGE SCALE GENOMIC DNA]</scope>
    <source>
        <strain evidence="3">170</strain>
    </source>
</reference>
<proteinExistence type="predicted"/>
<protein>
    <submittedName>
        <fullName evidence="3">Uncharacterized protein</fullName>
    </submittedName>
</protein>
<dbReference type="AlphaFoldDB" id="A0A179FKN1"/>